<dbReference type="Pfam" id="PF00175">
    <property type="entry name" value="NAD_binding_1"/>
    <property type="match status" value="1"/>
</dbReference>
<dbReference type="InterPro" id="IPR039261">
    <property type="entry name" value="FNR_nucleotide-bd"/>
</dbReference>
<dbReference type="GO" id="GO:0005829">
    <property type="term" value="C:cytosol"/>
    <property type="evidence" value="ECO:0007669"/>
    <property type="project" value="TreeGrafter"/>
</dbReference>
<dbReference type="Gene3D" id="1.20.990.10">
    <property type="entry name" value="NADPH-cytochrome p450 Reductase, Chain A, domain 3"/>
    <property type="match status" value="1"/>
</dbReference>
<dbReference type="EMBL" id="LT575490">
    <property type="protein sequence ID" value="SAY42110.1"/>
    <property type="molecule type" value="Genomic_DNA"/>
</dbReference>
<dbReference type="Gene3D" id="2.40.30.10">
    <property type="entry name" value="Translation factors"/>
    <property type="match status" value="1"/>
</dbReference>
<proteinExistence type="predicted"/>
<keyword evidence="1" id="KW-0285">Flavoprotein</keyword>
<dbReference type="AlphaFoldDB" id="A0A1C3HAP2"/>
<dbReference type="PROSITE" id="PS51384">
    <property type="entry name" value="FAD_FR"/>
    <property type="match status" value="1"/>
</dbReference>
<keyword evidence="3" id="KW-0813">Transport</keyword>
<evidence type="ECO:0000313" key="6">
    <source>
        <dbReference type="EMBL" id="SAY42110.1"/>
    </source>
</evidence>
<protein>
    <submittedName>
        <fullName evidence="6">Sulfite reductase [NADPH] flavoprotein alpha-component</fullName>
        <ecNumber evidence="6">1.8.1.2</ecNumber>
    </submittedName>
</protein>
<keyword evidence="3" id="KW-0249">Electron transport</keyword>
<dbReference type="PROSITE" id="PS50902">
    <property type="entry name" value="FLAVODOXIN_LIKE"/>
    <property type="match status" value="1"/>
</dbReference>
<feature type="domain" description="FAD-binding FR-type" evidence="5">
    <location>
        <begin position="167"/>
        <end position="383"/>
    </location>
</feature>
<dbReference type="Pfam" id="PF00258">
    <property type="entry name" value="Flavodoxin_1"/>
    <property type="match status" value="1"/>
</dbReference>
<evidence type="ECO:0000259" key="4">
    <source>
        <dbReference type="PROSITE" id="PS50902"/>
    </source>
</evidence>
<evidence type="ECO:0000256" key="1">
    <source>
        <dbReference type="ARBA" id="ARBA00022630"/>
    </source>
</evidence>
<sequence length="507" mass="56338">MADLIERILIGYGSESGNARALAMRLGEQSSLQPYRPVVKELNAIQPADVGERDALLIVSSSFGDGEPPANAERFSDALAQWPDRHRLRYAIFGLGDTAYPHFCGFTQALDTRLTQYGARAIINRVDADVNFEAFFATWLMTLEKVLAGDAQAGRDLHLRVTAYGEDHAFSAALLERRPLSARTPQAWHLRLNIAGSGIVYRAGDTVYLLPENDEGLLTRLADWLGRPEAADALRRRELRQLSKTTLRELAQLADSEELKGLLKIRQRKALESYLYGADLLDVLHDFCSSQTVTLENLLALLPVCLPRAYSIASATRAESLDLCVRDVHYERGGRTRRGTATGWLLSQPGPFRLFCRANPGFYLPRDTTVPVLLIGTGTGIAPLIGLLREMAAQGERRETVLIFGEKRRDEDFLYHEALEALNAAGVLTRLITAFSRDAAAKYYVQHAIGDHADAISGLLRRGAHVYLCGNRQYLEHAVATALEQACGAENLWQTLIEQQRLHLELY</sequence>
<keyword evidence="2" id="KW-0288">FMN</keyword>
<dbReference type="InterPro" id="IPR001094">
    <property type="entry name" value="Flavdoxin-like"/>
</dbReference>
<dbReference type="InterPro" id="IPR023173">
    <property type="entry name" value="NADPH_Cyt_P450_Rdtase_alpha"/>
</dbReference>
<gene>
    <name evidence="6" type="primary">cysJ_2</name>
    <name evidence="6" type="ORF">PWN146_00788</name>
</gene>
<evidence type="ECO:0000256" key="3">
    <source>
        <dbReference type="ARBA" id="ARBA00022982"/>
    </source>
</evidence>
<accession>A0A1C3HAP2</accession>
<dbReference type="Gene3D" id="3.40.50.80">
    <property type="entry name" value="Nucleotide-binding domain of ferredoxin-NADP reductase (FNR) module"/>
    <property type="match status" value="1"/>
</dbReference>
<dbReference type="Gene3D" id="3.40.50.360">
    <property type="match status" value="1"/>
</dbReference>
<dbReference type="GO" id="GO:0004783">
    <property type="term" value="F:sulfite reductase (NADPH) activity"/>
    <property type="evidence" value="ECO:0007669"/>
    <property type="project" value="UniProtKB-EC"/>
</dbReference>
<dbReference type="InterPro" id="IPR008254">
    <property type="entry name" value="Flavodoxin/NO_synth"/>
</dbReference>
<dbReference type="SUPFAM" id="SSF52343">
    <property type="entry name" value="Ferredoxin reductase-like, C-terminal NADP-linked domain"/>
    <property type="match status" value="1"/>
</dbReference>
<organism evidence="6">
    <name type="scientific">Serratia marcescens</name>
    <dbReference type="NCBI Taxonomy" id="615"/>
    <lineage>
        <taxon>Bacteria</taxon>
        <taxon>Pseudomonadati</taxon>
        <taxon>Pseudomonadota</taxon>
        <taxon>Gammaproteobacteria</taxon>
        <taxon>Enterobacterales</taxon>
        <taxon>Yersiniaceae</taxon>
        <taxon>Serratia</taxon>
    </lineage>
</organism>
<reference evidence="6" key="1">
    <citation type="submission" date="2016-05" db="EMBL/GenBank/DDBJ databases">
        <authorList>
            <person name="Cock P.J.A."/>
            <person name="Cock P.J.A."/>
        </authorList>
    </citation>
    <scope>NUCLEOTIDE SEQUENCE</scope>
    <source>
        <strain evidence="6">PWN146_assembly</strain>
    </source>
</reference>
<dbReference type="InterPro" id="IPR017938">
    <property type="entry name" value="Riboflavin_synthase-like_b-brl"/>
</dbReference>
<dbReference type="SUPFAM" id="SSF52218">
    <property type="entry name" value="Flavoproteins"/>
    <property type="match status" value="1"/>
</dbReference>
<dbReference type="InterPro" id="IPR001433">
    <property type="entry name" value="OxRdtase_FAD/NAD-bd"/>
</dbReference>
<dbReference type="GO" id="GO:0050660">
    <property type="term" value="F:flavin adenine dinucleotide binding"/>
    <property type="evidence" value="ECO:0007669"/>
    <property type="project" value="TreeGrafter"/>
</dbReference>
<dbReference type="PRINTS" id="PR00369">
    <property type="entry name" value="FLAVODOXIN"/>
</dbReference>
<evidence type="ECO:0000256" key="2">
    <source>
        <dbReference type="ARBA" id="ARBA00022643"/>
    </source>
</evidence>
<name>A0A1C3HAP2_SERMA</name>
<evidence type="ECO:0000259" key="5">
    <source>
        <dbReference type="PROSITE" id="PS51384"/>
    </source>
</evidence>
<dbReference type="InterPro" id="IPR017927">
    <property type="entry name" value="FAD-bd_FR_type"/>
</dbReference>
<dbReference type="SUPFAM" id="SSF63380">
    <property type="entry name" value="Riboflavin synthase domain-like"/>
    <property type="match status" value="1"/>
</dbReference>
<feature type="domain" description="Flavodoxin-like" evidence="4">
    <location>
        <begin position="8"/>
        <end position="144"/>
    </location>
</feature>
<dbReference type="InterPro" id="IPR029039">
    <property type="entry name" value="Flavoprotein-like_sf"/>
</dbReference>
<dbReference type="InterPro" id="IPR001709">
    <property type="entry name" value="Flavoprot_Pyr_Nucl_cyt_Rdtase"/>
</dbReference>
<dbReference type="PANTHER" id="PTHR19384">
    <property type="entry name" value="NITRIC OXIDE SYNTHASE-RELATED"/>
    <property type="match status" value="1"/>
</dbReference>
<dbReference type="EC" id="1.8.1.2" evidence="6"/>
<keyword evidence="6" id="KW-0560">Oxidoreductase</keyword>
<dbReference type="GO" id="GO:0010181">
    <property type="term" value="F:FMN binding"/>
    <property type="evidence" value="ECO:0007669"/>
    <property type="project" value="InterPro"/>
</dbReference>
<dbReference type="PRINTS" id="PR00371">
    <property type="entry name" value="FPNCR"/>
</dbReference>